<organism evidence="3 4">
    <name type="scientific">Dyadobacter sediminis</name>
    <dbReference type="NCBI Taxonomy" id="1493691"/>
    <lineage>
        <taxon>Bacteria</taxon>
        <taxon>Pseudomonadati</taxon>
        <taxon>Bacteroidota</taxon>
        <taxon>Cytophagia</taxon>
        <taxon>Cytophagales</taxon>
        <taxon>Spirosomataceae</taxon>
        <taxon>Dyadobacter</taxon>
    </lineage>
</organism>
<evidence type="ECO:0000313" key="3">
    <source>
        <dbReference type="EMBL" id="TLU90317.1"/>
    </source>
</evidence>
<feature type="chain" id="PRO_5024414776" evidence="1">
    <location>
        <begin position="19"/>
        <end position="271"/>
    </location>
</feature>
<name>A0A5R9K888_9BACT</name>
<keyword evidence="1" id="KW-0732">Signal</keyword>
<dbReference type="Proteomes" id="UP000309788">
    <property type="component" value="Unassembled WGS sequence"/>
</dbReference>
<feature type="signal peptide" evidence="1">
    <location>
        <begin position="1"/>
        <end position="18"/>
    </location>
</feature>
<evidence type="ECO:0000313" key="4">
    <source>
        <dbReference type="Proteomes" id="UP000309788"/>
    </source>
</evidence>
<dbReference type="GO" id="GO:0016787">
    <property type="term" value="F:hydrolase activity"/>
    <property type="evidence" value="ECO:0007669"/>
    <property type="project" value="InterPro"/>
</dbReference>
<proteinExistence type="predicted"/>
<dbReference type="RefSeq" id="WP_138282652.1">
    <property type="nucleotide sequence ID" value="NZ_BMGE01000005.1"/>
</dbReference>
<dbReference type="InterPro" id="IPR010496">
    <property type="entry name" value="AL/BT2_dom"/>
</dbReference>
<dbReference type="Gene3D" id="2.60.120.560">
    <property type="entry name" value="Exo-inulinase, domain 1"/>
    <property type="match status" value="1"/>
</dbReference>
<feature type="domain" description="3-keto-alpha-glucoside-1,2-lyase/3-keto-2-hydroxy-glucal hydratase" evidence="2">
    <location>
        <begin position="25"/>
        <end position="259"/>
    </location>
</feature>
<keyword evidence="4" id="KW-1185">Reference proteome</keyword>
<accession>A0A5R9K888</accession>
<sequence length="271" mass="30428">MKLFAISFMLLFAGGLKAQNKSSKILFNGKDLTGWETYLDRADQDGKGLPIGLNKDPNQVFSVVTEDGKPAIRISGETFGAITTLDAYQNYHLRLHFKWGKKKWPPKLSAPRDSGLLFHSVGDYGSSFLWKESFEFQVQEGDCGDYWGVSDVLADIESEKNEKGKYIYRKGAPKVVFKDKTPVGRSCLKSIDNELKLGDWNTIDLYCLGGTSIHVINGKVNMILTNTRHIIDGREEPLTKGQIQLQSEGAEVFYRDLTVEPITELPKDLLK</sequence>
<gene>
    <name evidence="3" type="ORF">FEM55_17275</name>
</gene>
<comment type="caution">
    <text evidence="3">The sequence shown here is derived from an EMBL/GenBank/DDBJ whole genome shotgun (WGS) entry which is preliminary data.</text>
</comment>
<protein>
    <submittedName>
        <fullName evidence="3">DUF1080 domain-containing protein</fullName>
    </submittedName>
</protein>
<dbReference type="AlphaFoldDB" id="A0A5R9K888"/>
<dbReference type="Pfam" id="PF06439">
    <property type="entry name" value="3keto-disac_hyd"/>
    <property type="match status" value="1"/>
</dbReference>
<evidence type="ECO:0000256" key="1">
    <source>
        <dbReference type="SAM" id="SignalP"/>
    </source>
</evidence>
<evidence type="ECO:0000259" key="2">
    <source>
        <dbReference type="Pfam" id="PF06439"/>
    </source>
</evidence>
<dbReference type="EMBL" id="VCEI01000028">
    <property type="protein sequence ID" value="TLU90317.1"/>
    <property type="molecule type" value="Genomic_DNA"/>
</dbReference>
<reference evidence="3 4" key="1">
    <citation type="submission" date="2019-05" db="EMBL/GenBank/DDBJ databases">
        <authorList>
            <person name="Qu J.-H."/>
        </authorList>
    </citation>
    <scope>NUCLEOTIDE SEQUENCE [LARGE SCALE GENOMIC DNA]</scope>
    <source>
        <strain evidence="3 4">Z12</strain>
    </source>
</reference>
<dbReference type="OrthoDB" id="259356at2"/>